<dbReference type="RefSeq" id="WP_148479695.1">
    <property type="nucleotide sequence ID" value="NZ_CYZF01000020.1"/>
</dbReference>
<dbReference type="PROSITE" id="PS51257">
    <property type="entry name" value="PROKAR_LIPOPROTEIN"/>
    <property type="match status" value="1"/>
</dbReference>
<dbReference type="EMBL" id="CYZF01000020">
    <property type="protein sequence ID" value="CUP61369.1"/>
    <property type="molecule type" value="Genomic_DNA"/>
</dbReference>
<evidence type="ECO:0000256" key="1">
    <source>
        <dbReference type="SAM" id="SignalP"/>
    </source>
</evidence>
<proteinExistence type="predicted"/>
<evidence type="ECO:0008006" key="4">
    <source>
        <dbReference type="Google" id="ProtNLM"/>
    </source>
</evidence>
<gene>
    <name evidence="2" type="ORF">ERS417307_04052</name>
</gene>
<evidence type="ECO:0000313" key="2">
    <source>
        <dbReference type="EMBL" id="CUP61369.1"/>
    </source>
</evidence>
<evidence type="ECO:0000313" key="3">
    <source>
        <dbReference type="Proteomes" id="UP000095419"/>
    </source>
</evidence>
<keyword evidence="1" id="KW-0732">Signal</keyword>
<feature type="chain" id="PRO_5008030374" description="DUF4493 domain-containing protein" evidence="1">
    <location>
        <begin position="22"/>
        <end position="301"/>
    </location>
</feature>
<sequence>MKKLFYLLLAMPLLFTSCSKDEGMASEETVQVSFSTELPRRIGTRAGTTDLNVNKVVCAVFEDGEEITTLRDEIEIKEGEEIVFAPRLIKGRTYDVVFWAMKDDNYNVDDMTAITRASETTAAESDFDAFTKSVEVEVTGSKSETVTLKRPLAQLNLGVTSDDWNAVASEETFGMTPTKMVITLTGKDTFNALSGATIGEDKEVTYTLDVSGEDLVAGNETYKSIAMCYVYPDAGQEIIDITYTIYDQNNEVIREDVTIQNIPLENNYRTNLVGGLLTGTITYTITFEKDFNTTENNETIE</sequence>
<protein>
    <recommendedName>
        <fullName evidence="4">DUF4493 domain-containing protein</fullName>
    </recommendedName>
</protein>
<organism evidence="2 3">
    <name type="scientific">Bacteroides uniformis</name>
    <dbReference type="NCBI Taxonomy" id="820"/>
    <lineage>
        <taxon>Bacteria</taxon>
        <taxon>Pseudomonadati</taxon>
        <taxon>Bacteroidota</taxon>
        <taxon>Bacteroidia</taxon>
        <taxon>Bacteroidales</taxon>
        <taxon>Bacteroidaceae</taxon>
        <taxon>Bacteroides</taxon>
    </lineage>
</organism>
<name>A0A174PTY3_BACUN</name>
<dbReference type="Proteomes" id="UP000095419">
    <property type="component" value="Unassembled WGS sequence"/>
</dbReference>
<feature type="signal peptide" evidence="1">
    <location>
        <begin position="1"/>
        <end position="21"/>
    </location>
</feature>
<accession>A0A174PTY3</accession>
<dbReference type="AlphaFoldDB" id="A0A174PTY3"/>
<reference evidence="2 3" key="1">
    <citation type="submission" date="2015-09" db="EMBL/GenBank/DDBJ databases">
        <authorList>
            <consortium name="Pathogen Informatics"/>
        </authorList>
    </citation>
    <scope>NUCLEOTIDE SEQUENCE [LARGE SCALE GENOMIC DNA]</scope>
    <source>
        <strain evidence="2 3">2789STDY5608791</strain>
    </source>
</reference>